<evidence type="ECO:0000313" key="2">
    <source>
        <dbReference type="EMBL" id="MBW72938.1"/>
    </source>
</evidence>
<feature type="region of interest" description="Disordered" evidence="1">
    <location>
        <begin position="32"/>
        <end position="51"/>
    </location>
</feature>
<reference evidence="2" key="1">
    <citation type="submission" date="2018-01" db="EMBL/GenBank/DDBJ databases">
        <title>An insight into the sialome of Amazonian anophelines.</title>
        <authorList>
            <person name="Ribeiro J.M."/>
            <person name="Scarpassa V."/>
            <person name="Calvo E."/>
        </authorList>
    </citation>
    <scope>NUCLEOTIDE SEQUENCE</scope>
</reference>
<proteinExistence type="predicted"/>
<protein>
    <submittedName>
        <fullName evidence="2">Putative secreted protein</fullName>
    </submittedName>
</protein>
<dbReference type="EMBL" id="GGFL01008760">
    <property type="protein sequence ID" value="MBW72938.1"/>
    <property type="molecule type" value="Transcribed_RNA"/>
</dbReference>
<evidence type="ECO:0000256" key="1">
    <source>
        <dbReference type="SAM" id="MobiDB-lite"/>
    </source>
</evidence>
<organism evidence="2">
    <name type="scientific">Anopheles darlingi</name>
    <name type="common">Mosquito</name>
    <dbReference type="NCBI Taxonomy" id="43151"/>
    <lineage>
        <taxon>Eukaryota</taxon>
        <taxon>Metazoa</taxon>
        <taxon>Ecdysozoa</taxon>
        <taxon>Arthropoda</taxon>
        <taxon>Hexapoda</taxon>
        <taxon>Insecta</taxon>
        <taxon>Pterygota</taxon>
        <taxon>Neoptera</taxon>
        <taxon>Endopterygota</taxon>
        <taxon>Diptera</taxon>
        <taxon>Nematocera</taxon>
        <taxon>Culicoidea</taxon>
        <taxon>Culicidae</taxon>
        <taxon>Anophelinae</taxon>
        <taxon>Anopheles</taxon>
    </lineage>
</organism>
<accession>A0A2M4D786</accession>
<dbReference type="AlphaFoldDB" id="A0A2M4D786"/>
<name>A0A2M4D786_ANODA</name>
<sequence length="88" mass="8885">MLQRPLLLPPPLLPSPYCSAAAAAAAHCPPAPSSHHHLLRLPHSSGPEFASDKTRHSVAVVGNDGVAVAAAAAAAEGNDRARCGTLPP</sequence>